<reference evidence="2" key="1">
    <citation type="submission" date="2022-11" db="UniProtKB">
        <authorList>
            <consortium name="WormBaseParasite"/>
        </authorList>
    </citation>
    <scope>IDENTIFICATION</scope>
</reference>
<organism evidence="1 2">
    <name type="scientific">Parascaris equorum</name>
    <name type="common">Equine roundworm</name>
    <dbReference type="NCBI Taxonomy" id="6256"/>
    <lineage>
        <taxon>Eukaryota</taxon>
        <taxon>Metazoa</taxon>
        <taxon>Ecdysozoa</taxon>
        <taxon>Nematoda</taxon>
        <taxon>Chromadorea</taxon>
        <taxon>Rhabditida</taxon>
        <taxon>Spirurina</taxon>
        <taxon>Ascaridomorpha</taxon>
        <taxon>Ascaridoidea</taxon>
        <taxon>Ascarididae</taxon>
        <taxon>Parascaris</taxon>
    </lineage>
</organism>
<evidence type="ECO:0000313" key="1">
    <source>
        <dbReference type="Proteomes" id="UP000887564"/>
    </source>
</evidence>
<protein>
    <submittedName>
        <fullName evidence="2">Uncharacterized protein</fullName>
    </submittedName>
</protein>
<dbReference type="Proteomes" id="UP000887564">
    <property type="component" value="Unplaced"/>
</dbReference>
<name>A0A914R9C6_PAREQ</name>
<dbReference type="AlphaFoldDB" id="A0A914R9C6"/>
<evidence type="ECO:0000313" key="2">
    <source>
        <dbReference type="WBParaSite" id="PEQ_0000287301-mRNA-1"/>
    </source>
</evidence>
<dbReference type="WBParaSite" id="PEQ_0000287301-mRNA-1">
    <property type="protein sequence ID" value="PEQ_0000287301-mRNA-1"/>
    <property type="gene ID" value="PEQ_0000287301"/>
</dbReference>
<accession>A0A914R9C6</accession>
<sequence length="59" mass="6618">MPRLTKSICAGETSNSVDVSFLRVEVMPLVHRFTDAETAHRWGIVLAKYGLTPPFGYNH</sequence>
<keyword evidence="1" id="KW-1185">Reference proteome</keyword>
<proteinExistence type="predicted"/>